<proteinExistence type="predicted"/>
<accession>A0A1H9K5N5</accession>
<evidence type="ECO:0000313" key="4">
    <source>
        <dbReference type="Proteomes" id="UP000199410"/>
    </source>
</evidence>
<comment type="caution">
    <text evidence="3">The sequence shown here is derived from an EMBL/GenBank/DDBJ whole genome shotgun (WGS) entry which is preliminary data.</text>
</comment>
<dbReference type="InterPro" id="IPR029058">
    <property type="entry name" value="AB_hydrolase_fold"/>
</dbReference>
<feature type="transmembrane region" description="Helical" evidence="1">
    <location>
        <begin position="35"/>
        <end position="60"/>
    </location>
</feature>
<dbReference type="InterPro" id="IPR050266">
    <property type="entry name" value="AB_hydrolase_sf"/>
</dbReference>
<feature type="domain" description="AB hydrolase-1" evidence="2">
    <location>
        <begin position="94"/>
        <end position="197"/>
    </location>
</feature>
<dbReference type="Proteomes" id="UP000199410">
    <property type="component" value="Unassembled WGS sequence"/>
</dbReference>
<evidence type="ECO:0000256" key="1">
    <source>
        <dbReference type="SAM" id="Phobius"/>
    </source>
</evidence>
<protein>
    <submittedName>
        <fullName evidence="3">Pimeloyl-ACP methyl ester carboxylesterase</fullName>
    </submittedName>
</protein>
<dbReference type="SUPFAM" id="SSF53474">
    <property type="entry name" value="alpha/beta-Hydrolases"/>
    <property type="match status" value="1"/>
</dbReference>
<evidence type="ECO:0000259" key="2">
    <source>
        <dbReference type="Pfam" id="PF00561"/>
    </source>
</evidence>
<gene>
    <name evidence="3" type="ORF">SAMN02787113_02671</name>
</gene>
<keyword evidence="1" id="KW-0472">Membrane</keyword>
<dbReference type="PANTHER" id="PTHR43798">
    <property type="entry name" value="MONOACYLGLYCEROL LIPASE"/>
    <property type="match status" value="1"/>
</dbReference>
<sequence length="341" mass="37913">MLTAHKVAVNNSVKEAGTSKGEPPRVSNMKKFTRILLKSIAIIGAIGLLLLAIVFTVNIICNKIEQGKIEPYGQLVAVNGENMNITIQGKGTETIVLLPGFGTAAPTLDFQPLIEELAPHYKVVSVEPFGYGLSDDTKKERSTENIVSEIHEALQTLKIDKYMLMGHSIAGIYGLDYVNKYQDEVTAFIGIDSSVPTQGGMDTEFPIKSLQFLKKSGIARVALKLSGTDPYAGLPYDDETKEQIRMITLKNFYNTSTSNELKGIYQKFKEAENLTFPKDLPLLLFVQANNNDGIEKNWIPLHEEQVKNSVHGKVIIMDGDHYLHHTKSREIAENLKIFMEN</sequence>
<name>A0A1H9K5N5_9BACI</name>
<keyword evidence="1" id="KW-0812">Transmembrane</keyword>
<dbReference type="Pfam" id="PF00561">
    <property type="entry name" value="Abhydrolase_1"/>
    <property type="match status" value="1"/>
</dbReference>
<organism evidence="3 4">
    <name type="scientific">Lysinibacillus fusiformis</name>
    <dbReference type="NCBI Taxonomy" id="28031"/>
    <lineage>
        <taxon>Bacteria</taxon>
        <taxon>Bacillati</taxon>
        <taxon>Bacillota</taxon>
        <taxon>Bacilli</taxon>
        <taxon>Bacillales</taxon>
        <taxon>Bacillaceae</taxon>
        <taxon>Lysinibacillus</taxon>
    </lineage>
</organism>
<dbReference type="EMBL" id="FOEL01000009">
    <property type="protein sequence ID" value="SEQ94501.1"/>
    <property type="molecule type" value="Genomic_DNA"/>
</dbReference>
<dbReference type="GO" id="GO:0016020">
    <property type="term" value="C:membrane"/>
    <property type="evidence" value="ECO:0007669"/>
    <property type="project" value="TreeGrafter"/>
</dbReference>
<evidence type="ECO:0000313" key="3">
    <source>
        <dbReference type="EMBL" id="SEQ94501.1"/>
    </source>
</evidence>
<dbReference type="PANTHER" id="PTHR43798:SF33">
    <property type="entry name" value="HYDROLASE, PUTATIVE (AFU_ORTHOLOGUE AFUA_2G14860)-RELATED"/>
    <property type="match status" value="1"/>
</dbReference>
<dbReference type="InterPro" id="IPR000073">
    <property type="entry name" value="AB_hydrolase_1"/>
</dbReference>
<dbReference type="Gene3D" id="3.40.50.1820">
    <property type="entry name" value="alpha/beta hydrolase"/>
    <property type="match status" value="1"/>
</dbReference>
<keyword evidence="1" id="KW-1133">Transmembrane helix</keyword>
<dbReference type="AlphaFoldDB" id="A0A1H9K5N5"/>
<reference evidence="3 4" key="1">
    <citation type="submission" date="2016-10" db="EMBL/GenBank/DDBJ databases">
        <authorList>
            <person name="Varghese N."/>
            <person name="Submissions S."/>
        </authorList>
    </citation>
    <scope>NUCLEOTIDE SEQUENCE [LARGE SCALE GENOMIC DNA]</scope>
    <source>
        <strain evidence="3 4">TC-13</strain>
    </source>
</reference>